<dbReference type="EMBL" id="LAZR01004229">
    <property type="protein sequence ID" value="KKN10612.1"/>
    <property type="molecule type" value="Genomic_DNA"/>
</dbReference>
<accession>A0A0F9NF50</accession>
<sequence length="182" mass="20647">MRKLSNEMSALTGFPKLPHWILRLYLNYPWLVPMRVRWKIASKGLGLLISEIIKSDEGPSGTKDIVKSCRELGFKQGQKVKNEFAVKDNDFKQSLKVVIFANRLFGINSKVVERNGKVAKTRVTKCSWAGSDYWSSKPCGALSAWELGLVEGLNPEIKIKFLKRMSKGDDCCEAEYRIEMAD</sequence>
<evidence type="ECO:0000313" key="1">
    <source>
        <dbReference type="EMBL" id="KKN10612.1"/>
    </source>
</evidence>
<protein>
    <recommendedName>
        <fullName evidence="2">L-2-amino-thiazoline-4-carboxylic acid hydrolase</fullName>
    </recommendedName>
</protein>
<evidence type="ECO:0008006" key="2">
    <source>
        <dbReference type="Google" id="ProtNLM"/>
    </source>
</evidence>
<proteinExistence type="predicted"/>
<comment type="caution">
    <text evidence="1">The sequence shown here is derived from an EMBL/GenBank/DDBJ whole genome shotgun (WGS) entry which is preliminary data.</text>
</comment>
<dbReference type="AlphaFoldDB" id="A0A0F9NF50"/>
<reference evidence="1" key="1">
    <citation type="journal article" date="2015" name="Nature">
        <title>Complex archaea that bridge the gap between prokaryotes and eukaryotes.</title>
        <authorList>
            <person name="Spang A."/>
            <person name="Saw J.H."/>
            <person name="Jorgensen S.L."/>
            <person name="Zaremba-Niedzwiedzka K."/>
            <person name="Martijn J."/>
            <person name="Lind A.E."/>
            <person name="van Eijk R."/>
            <person name="Schleper C."/>
            <person name="Guy L."/>
            <person name="Ettema T.J."/>
        </authorList>
    </citation>
    <scope>NUCLEOTIDE SEQUENCE</scope>
</reference>
<organism evidence="1">
    <name type="scientific">marine sediment metagenome</name>
    <dbReference type="NCBI Taxonomy" id="412755"/>
    <lineage>
        <taxon>unclassified sequences</taxon>
        <taxon>metagenomes</taxon>
        <taxon>ecological metagenomes</taxon>
    </lineage>
</organism>
<name>A0A0F9NF50_9ZZZZ</name>
<gene>
    <name evidence="1" type="ORF">LCGC14_1034780</name>
</gene>